<reference evidence="2" key="1">
    <citation type="submission" date="2021-01" db="EMBL/GenBank/DDBJ databases">
        <authorList>
            <person name="Corre E."/>
            <person name="Pelletier E."/>
            <person name="Niang G."/>
            <person name="Scheremetjew M."/>
            <person name="Finn R."/>
            <person name="Kale V."/>
            <person name="Holt S."/>
            <person name="Cochrane G."/>
            <person name="Meng A."/>
            <person name="Brown T."/>
            <person name="Cohen L."/>
        </authorList>
    </citation>
    <scope>NUCLEOTIDE SEQUENCE</scope>
    <source>
        <strain evidence="2">379</strain>
    </source>
</reference>
<proteinExistence type="predicted"/>
<gene>
    <name evidence="2" type="ORF">EHUX00137_LOCUS32649</name>
</gene>
<sequence length="111" mass="12156">MYNHGEAAGLLSSLAAAVTPGSKQRLREEPVKASWRDATTELIAQYEKAIEANLPHRMELATIGAVVTNLMRVALVGLLIWWALRIEGRVAMATAIALLRQFSEDPTSISR</sequence>
<evidence type="ECO:0000313" key="2">
    <source>
        <dbReference type="EMBL" id="CAE0574661.1"/>
    </source>
</evidence>
<dbReference type="AlphaFoldDB" id="A0A7S3T5K8"/>
<keyword evidence="1" id="KW-0812">Transmembrane</keyword>
<keyword evidence="1" id="KW-1133">Transmembrane helix</keyword>
<feature type="transmembrane region" description="Helical" evidence="1">
    <location>
        <begin position="60"/>
        <end position="84"/>
    </location>
</feature>
<dbReference type="EMBL" id="HBIR01041830">
    <property type="protein sequence ID" value="CAE0574661.1"/>
    <property type="molecule type" value="Transcribed_RNA"/>
</dbReference>
<keyword evidence="1" id="KW-0472">Membrane</keyword>
<organism evidence="2">
    <name type="scientific">Emiliania huxleyi</name>
    <name type="common">Coccolithophore</name>
    <name type="synonym">Pontosphaera huxleyi</name>
    <dbReference type="NCBI Taxonomy" id="2903"/>
    <lineage>
        <taxon>Eukaryota</taxon>
        <taxon>Haptista</taxon>
        <taxon>Haptophyta</taxon>
        <taxon>Prymnesiophyceae</taxon>
        <taxon>Isochrysidales</taxon>
        <taxon>Noelaerhabdaceae</taxon>
        <taxon>Emiliania</taxon>
    </lineage>
</organism>
<protein>
    <submittedName>
        <fullName evidence="2">Uncharacterized protein</fullName>
    </submittedName>
</protein>
<accession>A0A7S3T5K8</accession>
<evidence type="ECO:0000256" key="1">
    <source>
        <dbReference type="SAM" id="Phobius"/>
    </source>
</evidence>
<name>A0A7S3T5K8_EMIHU</name>